<keyword evidence="3" id="KW-1185">Reference proteome</keyword>
<gene>
    <name evidence="2" type="ORF">AMECASPLE_006643</name>
</gene>
<sequence length="118" mass="12888">MPLSHTLLHPLAAACVRLQVSLPSLNVESPMVSSGSKSHCSGTTSCWIQQVQVVQVVQLSNLICNPLPSDSVLAPRGQEKHTRFSGDSIQPDPRPQARVHSVESSHLNHDKLFFFPRG</sequence>
<evidence type="ECO:0000313" key="2">
    <source>
        <dbReference type="EMBL" id="MEQ2279167.1"/>
    </source>
</evidence>
<dbReference type="Proteomes" id="UP001469553">
    <property type="component" value="Unassembled WGS sequence"/>
</dbReference>
<reference evidence="2 3" key="1">
    <citation type="submission" date="2021-06" db="EMBL/GenBank/DDBJ databases">
        <authorList>
            <person name="Palmer J.M."/>
        </authorList>
    </citation>
    <scope>NUCLEOTIDE SEQUENCE [LARGE SCALE GENOMIC DNA]</scope>
    <source>
        <strain evidence="2 3">AS_MEX2019</strain>
        <tissue evidence="2">Muscle</tissue>
    </source>
</reference>
<accession>A0ABV0XCJ3</accession>
<organism evidence="2 3">
    <name type="scientific">Ameca splendens</name>
    <dbReference type="NCBI Taxonomy" id="208324"/>
    <lineage>
        <taxon>Eukaryota</taxon>
        <taxon>Metazoa</taxon>
        <taxon>Chordata</taxon>
        <taxon>Craniata</taxon>
        <taxon>Vertebrata</taxon>
        <taxon>Euteleostomi</taxon>
        <taxon>Actinopterygii</taxon>
        <taxon>Neopterygii</taxon>
        <taxon>Teleostei</taxon>
        <taxon>Neoteleostei</taxon>
        <taxon>Acanthomorphata</taxon>
        <taxon>Ovalentaria</taxon>
        <taxon>Atherinomorphae</taxon>
        <taxon>Cyprinodontiformes</taxon>
        <taxon>Goodeidae</taxon>
        <taxon>Ameca</taxon>
    </lineage>
</organism>
<name>A0ABV0XCJ3_9TELE</name>
<dbReference type="EMBL" id="JAHRIP010000324">
    <property type="protein sequence ID" value="MEQ2279167.1"/>
    <property type="molecule type" value="Genomic_DNA"/>
</dbReference>
<feature type="region of interest" description="Disordered" evidence="1">
    <location>
        <begin position="74"/>
        <end position="96"/>
    </location>
</feature>
<proteinExistence type="predicted"/>
<evidence type="ECO:0000313" key="3">
    <source>
        <dbReference type="Proteomes" id="UP001469553"/>
    </source>
</evidence>
<protein>
    <submittedName>
        <fullName evidence="2">Uncharacterized protein</fullName>
    </submittedName>
</protein>
<comment type="caution">
    <text evidence="2">The sequence shown here is derived from an EMBL/GenBank/DDBJ whole genome shotgun (WGS) entry which is preliminary data.</text>
</comment>
<evidence type="ECO:0000256" key="1">
    <source>
        <dbReference type="SAM" id="MobiDB-lite"/>
    </source>
</evidence>